<dbReference type="PATRIC" id="fig|28092.6.peg.569"/>
<keyword evidence="4" id="KW-1185">Reference proteome</keyword>
<dbReference type="InterPro" id="IPR010131">
    <property type="entry name" value="MdtP/NodT-like"/>
</dbReference>
<comment type="subcellular location">
    <subcellularLocation>
        <location evidence="2">Cell membrane</location>
        <topology evidence="2">Lipid-anchor</topology>
    </subcellularLocation>
</comment>
<comment type="similarity">
    <text evidence="1 2">Belongs to the outer membrane factor (OMF) (TC 1.B.17) family.</text>
</comment>
<evidence type="ECO:0000256" key="2">
    <source>
        <dbReference type="RuleBase" id="RU362097"/>
    </source>
</evidence>
<proteinExistence type="inferred from homology"/>
<reference evidence="3 4" key="1">
    <citation type="submission" date="2015-03" db="EMBL/GenBank/DDBJ databases">
        <title>Draft Genome Sequence of Burkholderia andropogonis type strain ICMP2807, isolated from Sorghum bicolor.</title>
        <authorList>
            <person name="Lopes-Santos L."/>
            <person name="Castro D.B."/>
            <person name="Ottoboni L.M."/>
            <person name="Park D."/>
            <person name="Weirc B.S."/>
            <person name="Destefano S.A."/>
        </authorList>
    </citation>
    <scope>NUCLEOTIDE SEQUENCE [LARGE SCALE GENOMIC DNA]</scope>
    <source>
        <strain evidence="3 4">ICMP2807</strain>
    </source>
</reference>
<evidence type="ECO:0000313" key="3">
    <source>
        <dbReference type="EMBL" id="KKB65064.1"/>
    </source>
</evidence>
<accession>A0A0F5K5D7</accession>
<dbReference type="NCBIfam" id="TIGR01845">
    <property type="entry name" value="outer_NodT"/>
    <property type="match status" value="1"/>
</dbReference>
<dbReference type="PANTHER" id="PTHR30203">
    <property type="entry name" value="OUTER MEMBRANE CATION EFFLUX PROTEIN"/>
    <property type="match status" value="1"/>
</dbReference>
<dbReference type="Proteomes" id="UP000033618">
    <property type="component" value="Unassembled WGS sequence"/>
</dbReference>
<organism evidence="3 4">
    <name type="scientific">Robbsia andropogonis</name>
    <dbReference type="NCBI Taxonomy" id="28092"/>
    <lineage>
        <taxon>Bacteria</taxon>
        <taxon>Pseudomonadati</taxon>
        <taxon>Pseudomonadota</taxon>
        <taxon>Betaproteobacteria</taxon>
        <taxon>Burkholderiales</taxon>
        <taxon>Burkholderiaceae</taxon>
        <taxon>Robbsia</taxon>
    </lineage>
</organism>
<name>A0A0F5K5D7_9BURK</name>
<comment type="caution">
    <text evidence="3">The sequence shown here is derived from an EMBL/GenBank/DDBJ whole genome shotgun (WGS) entry which is preliminary data.</text>
</comment>
<dbReference type="PANTHER" id="PTHR30203:SF25">
    <property type="entry name" value="OUTER MEMBRANE PROTEIN-RELATED"/>
    <property type="match status" value="1"/>
</dbReference>
<keyword evidence="2" id="KW-0472">Membrane</keyword>
<evidence type="ECO:0000256" key="1">
    <source>
        <dbReference type="ARBA" id="ARBA00007613"/>
    </source>
</evidence>
<dbReference type="PROSITE" id="PS51257">
    <property type="entry name" value="PROKAR_LIPOPROTEIN"/>
    <property type="match status" value="1"/>
</dbReference>
<dbReference type="STRING" id="28092.WM40_02450"/>
<dbReference type="InterPro" id="IPR003423">
    <property type="entry name" value="OMP_efflux"/>
</dbReference>
<keyword evidence="2" id="KW-1134">Transmembrane beta strand</keyword>
<keyword evidence="2" id="KW-0449">Lipoprotein</keyword>
<keyword evidence="2" id="KW-0564">Palmitate</keyword>
<evidence type="ECO:0000313" key="4">
    <source>
        <dbReference type="Proteomes" id="UP000033618"/>
    </source>
</evidence>
<dbReference type="EMBL" id="LAQU01000002">
    <property type="protein sequence ID" value="KKB65064.1"/>
    <property type="molecule type" value="Genomic_DNA"/>
</dbReference>
<dbReference type="GO" id="GO:0015562">
    <property type="term" value="F:efflux transmembrane transporter activity"/>
    <property type="evidence" value="ECO:0007669"/>
    <property type="project" value="InterPro"/>
</dbReference>
<evidence type="ECO:0008006" key="5">
    <source>
        <dbReference type="Google" id="ProtNLM"/>
    </source>
</evidence>
<keyword evidence="2" id="KW-0812">Transmembrane</keyword>
<dbReference type="GO" id="GO:0005886">
    <property type="term" value="C:plasma membrane"/>
    <property type="evidence" value="ECO:0007669"/>
    <property type="project" value="UniProtKB-SubCell"/>
</dbReference>
<dbReference type="AlphaFoldDB" id="A0A0F5K5D7"/>
<protein>
    <recommendedName>
        <fullName evidence="5">RND transporter</fullName>
    </recommendedName>
</protein>
<dbReference type="Pfam" id="PF02321">
    <property type="entry name" value="OEP"/>
    <property type="match status" value="2"/>
</dbReference>
<dbReference type="SUPFAM" id="SSF56954">
    <property type="entry name" value="Outer membrane efflux proteins (OEP)"/>
    <property type="match status" value="1"/>
</dbReference>
<sequence>MGVGCRLSAIAGLVASSACTLGPDYRRPDVAVPAQWRSMGAADVRSGLDDGQRALRQAVDDEHVMHAWSLAPWWQRLNDPVLDDLVGAALARNRDLAIALEKVREARAAYGQASAQRWPSLSATARGTRQDQPSMVMAFAGPGAGSGAGSGGQSSLSGGPISFLQAGLSASWEVDLFGGNRRAAEAARYGLDAAHWQHRATMLALVGDVVRYYTQARLAQQQHAIERDNARTLTHLLKLTRARCEAGTASRLESLRFDADLRTTQARIIARAVQYRQAEHALSMLTGEAPGTWLPALQGPDDLADVSSHASMSTQTAAHAGVLPPPPLPLPSFPIAVAVPSSVLLMRPDLQVAERQYAAATARVGVAQAERMPKVSLVGSLYSIGLRPGDLARRSSIGWGIGPQISLPLFTGGRLRAAVDMAMSVRQQAFLTYESAVLTALRDVEDAVVGLSGAIAEADAAEAAEGRYAEAARLATSRFEAGADLQDATLIAKRDHAASRTRLADSRVAVTLAYIGLQKALGGGWDGRAEAADAPDAEAPAA</sequence>
<dbReference type="Gene3D" id="1.20.1600.10">
    <property type="entry name" value="Outer membrane efflux proteins (OEP)"/>
    <property type="match status" value="1"/>
</dbReference>
<gene>
    <name evidence="3" type="ORF">WM40_02450</name>
</gene>